<dbReference type="GeneID" id="302996476"/>
<dbReference type="OrthoDB" id="9801263at2"/>
<dbReference type="AlphaFoldDB" id="A0A4Y8V522"/>
<reference evidence="2 3" key="1">
    <citation type="submission" date="2019-02" db="EMBL/GenBank/DDBJ databases">
        <title>Draft Genome Sequence of the Prevotella sp. BCRC 81118, Isolated from Human Feces.</title>
        <authorList>
            <person name="Huang C.-H."/>
        </authorList>
    </citation>
    <scope>NUCLEOTIDE SEQUENCE [LARGE SCALE GENOMIC DNA]</scope>
    <source>
        <strain evidence="2 3">BCRC 81118</strain>
    </source>
</reference>
<dbReference type="Proteomes" id="UP000297872">
    <property type="component" value="Unassembled WGS sequence"/>
</dbReference>
<name>A0A4Y8V522_9BACT</name>
<evidence type="ECO:0000313" key="2">
    <source>
        <dbReference type="EMBL" id="TFH76195.1"/>
    </source>
</evidence>
<evidence type="ECO:0000313" key="3">
    <source>
        <dbReference type="Proteomes" id="UP000297872"/>
    </source>
</evidence>
<dbReference type="InterPro" id="IPR009362">
    <property type="entry name" value="YhcG_C"/>
</dbReference>
<gene>
    <name evidence="2" type="ORF">EXN75_14500</name>
</gene>
<proteinExistence type="predicted"/>
<feature type="domain" description="YhcG PDDEXK nuclease" evidence="1">
    <location>
        <begin position="5"/>
        <end position="86"/>
    </location>
</feature>
<dbReference type="InterPro" id="IPR053148">
    <property type="entry name" value="PD-DEXK-like_domain"/>
</dbReference>
<keyword evidence="3" id="KW-1185">Reference proteome</keyword>
<dbReference type="Pfam" id="PF06250">
    <property type="entry name" value="YhcG_C"/>
    <property type="match status" value="1"/>
</dbReference>
<dbReference type="RefSeq" id="WP_134844347.1">
    <property type="nucleotide sequence ID" value="NZ_SGVY01000054.1"/>
</dbReference>
<dbReference type="PANTHER" id="PTHR30547:SF0">
    <property type="entry name" value="BLR8175 PROTEIN"/>
    <property type="match status" value="1"/>
</dbReference>
<protein>
    <submittedName>
        <fullName evidence="2">DUF1016 family protein</fullName>
    </submittedName>
</protein>
<dbReference type="EMBL" id="SGVY01000054">
    <property type="protein sequence ID" value="TFH76195.1"/>
    <property type="molecule type" value="Genomic_DNA"/>
</dbReference>
<comment type="caution">
    <text evidence="2">The sequence shown here is derived from an EMBL/GenBank/DDBJ whole genome shotgun (WGS) entry which is preliminary data.</text>
</comment>
<organism evidence="2 3">
    <name type="scientific">Segatella hominis</name>
    <dbReference type="NCBI Taxonomy" id="2518605"/>
    <lineage>
        <taxon>Bacteria</taxon>
        <taxon>Pseudomonadati</taxon>
        <taxon>Bacteroidota</taxon>
        <taxon>Bacteroidia</taxon>
        <taxon>Bacteroidales</taxon>
        <taxon>Prevotellaceae</taxon>
        <taxon>Segatella</taxon>
    </lineage>
</organism>
<dbReference type="PANTHER" id="PTHR30547">
    <property type="entry name" value="UNCHARACTERIZED PROTEIN YHCG-RELATED"/>
    <property type="match status" value="1"/>
</dbReference>
<accession>A0A4Y8V522</accession>
<evidence type="ECO:0000259" key="1">
    <source>
        <dbReference type="Pfam" id="PF06250"/>
    </source>
</evidence>
<sequence>MIDYATYEVKVTEFEPSYLGQLSAYMSFVNHTLKSDADNPTIGLLICKSKDNIFAQYSLEGYNQPIGISEFEGVNLLPKEFKSSLPSIEDIEAELKKNSKQ</sequence>